<dbReference type="InterPro" id="IPR052837">
    <property type="entry name" value="Mitoribosomal_bS21"/>
</dbReference>
<keyword evidence="3" id="KW-0687">Ribonucleoprotein</keyword>
<proteinExistence type="inferred from homology"/>
<accession>A0A871R7T4</accession>
<dbReference type="GO" id="GO:0005840">
    <property type="term" value="C:ribosome"/>
    <property type="evidence" value="ECO:0007669"/>
    <property type="project" value="UniProtKB-KW"/>
</dbReference>
<dbReference type="PANTHER" id="PTHR41237:SF1">
    <property type="entry name" value="SMALL RIBOSOMAL SUBUNIT PROTEIN BS21M"/>
    <property type="match status" value="1"/>
</dbReference>
<evidence type="ECO:0000313" key="4">
    <source>
        <dbReference type="EMBL" id="QOU19142.1"/>
    </source>
</evidence>
<keyword evidence="2" id="KW-0689">Ribosomal protein</keyword>
<evidence type="ECO:0000256" key="1">
    <source>
        <dbReference type="ARBA" id="ARBA00006640"/>
    </source>
</evidence>
<evidence type="ECO:0000256" key="2">
    <source>
        <dbReference type="ARBA" id="ARBA00022980"/>
    </source>
</evidence>
<evidence type="ECO:0000313" key="5">
    <source>
        <dbReference type="Proteomes" id="UP000663131"/>
    </source>
</evidence>
<dbReference type="Proteomes" id="UP000663131">
    <property type="component" value="Chromosome 5"/>
</dbReference>
<dbReference type="EMBL" id="CP063133">
    <property type="protein sequence ID" value="QOU19142.1"/>
    <property type="molecule type" value="Genomic_DNA"/>
</dbReference>
<dbReference type="AlphaFoldDB" id="A0A871R7T4"/>
<dbReference type="KEGG" id="bbrx:BRETT_004363"/>
<dbReference type="GO" id="GO:0003735">
    <property type="term" value="F:structural constituent of ribosome"/>
    <property type="evidence" value="ECO:0007669"/>
    <property type="project" value="InterPro"/>
</dbReference>
<reference evidence="4" key="1">
    <citation type="submission" date="2020-10" db="EMBL/GenBank/DDBJ databases">
        <authorList>
            <person name="Palmer J.M."/>
        </authorList>
    </citation>
    <scope>NUCLEOTIDE SEQUENCE</scope>
    <source>
        <strain evidence="4">UCD 2041</strain>
    </source>
</reference>
<dbReference type="PANTHER" id="PTHR41237">
    <property type="entry name" value="37S RIBOSOMAL PROTEIN MRP21, MITOCHONDRIAL"/>
    <property type="match status" value="1"/>
</dbReference>
<organism evidence="4 5">
    <name type="scientific">Dekkera bruxellensis</name>
    <name type="common">Brettanomyces custersii</name>
    <dbReference type="NCBI Taxonomy" id="5007"/>
    <lineage>
        <taxon>Eukaryota</taxon>
        <taxon>Fungi</taxon>
        <taxon>Dikarya</taxon>
        <taxon>Ascomycota</taxon>
        <taxon>Saccharomycotina</taxon>
        <taxon>Pichiomycetes</taxon>
        <taxon>Pichiales</taxon>
        <taxon>Pichiaceae</taxon>
        <taxon>Brettanomyces</taxon>
    </lineage>
</organism>
<dbReference type="GO" id="GO:1990904">
    <property type="term" value="C:ribonucleoprotein complex"/>
    <property type="evidence" value="ECO:0007669"/>
    <property type="project" value="UniProtKB-KW"/>
</dbReference>
<protein>
    <submittedName>
        <fullName evidence="4">Uncharacterized protein</fullName>
    </submittedName>
</protein>
<name>A0A871R7T4_DEKBR</name>
<dbReference type="RefSeq" id="XP_041135635.1">
    <property type="nucleotide sequence ID" value="XM_041282859.1"/>
</dbReference>
<dbReference type="GeneID" id="64576286"/>
<dbReference type="OrthoDB" id="2501249at2759"/>
<dbReference type="GO" id="GO:0006412">
    <property type="term" value="P:translation"/>
    <property type="evidence" value="ECO:0007669"/>
    <property type="project" value="InterPro"/>
</dbReference>
<gene>
    <name evidence="4" type="ORF">BRETT_004363</name>
</gene>
<comment type="similarity">
    <text evidence="1">Belongs to the bacterial ribosomal protein bS21 family.</text>
</comment>
<evidence type="ECO:0000256" key="3">
    <source>
        <dbReference type="ARBA" id="ARBA00023274"/>
    </source>
</evidence>
<sequence>MFRIALRSGCEAQFGSRLFVRTVSTKASKDDPLSILSSITGKTKFEHITNDSHSLFSFLDDSKTKQKASLRARDFARAMPLPAKISGRTTLIRKSSNFNKSISMFDRLVRANNIRDLWYDQMFYIKPNKRRLNKRIKNKKKRFDAGISNLLSIVKDAVRKGY</sequence>
<dbReference type="InterPro" id="IPR001911">
    <property type="entry name" value="Ribosomal_bS21"/>
</dbReference>
<dbReference type="Pfam" id="PF01165">
    <property type="entry name" value="Ribosomal_S21"/>
    <property type="match status" value="1"/>
</dbReference>
<reference evidence="4" key="2">
    <citation type="journal article" name="BMC Genomics">
        <title>New genome assemblies reveal patterns of domestication and adaptation across Brettanomyces (Dekkera) species.</title>
        <authorList>
            <person name="Roach M.J."/>
            <person name="Borneman A.R."/>
        </authorList>
    </citation>
    <scope>NUCLEOTIDE SEQUENCE</scope>
    <source>
        <strain evidence="4">UCD 2041</strain>
    </source>
</reference>